<dbReference type="OrthoDB" id="6512918at2759"/>
<dbReference type="PANTHER" id="PTHR19229:SF250">
    <property type="entry name" value="ABC TRANSPORTER DOMAIN-CONTAINING PROTEIN-RELATED"/>
    <property type="match status" value="1"/>
</dbReference>
<dbReference type="PROSITE" id="PS50893">
    <property type="entry name" value="ABC_TRANSPORTER_2"/>
    <property type="match status" value="1"/>
</dbReference>
<dbReference type="GO" id="GO:0005524">
    <property type="term" value="F:ATP binding"/>
    <property type="evidence" value="ECO:0007669"/>
    <property type="project" value="UniProtKB-KW"/>
</dbReference>
<evidence type="ECO:0000313" key="3">
    <source>
        <dbReference type="Proteomes" id="UP000499080"/>
    </source>
</evidence>
<dbReference type="PROSITE" id="PS00211">
    <property type="entry name" value="ABC_TRANSPORTER_1"/>
    <property type="match status" value="1"/>
</dbReference>
<gene>
    <name evidence="2" type="primary">Abca17_3</name>
    <name evidence="2" type="ORF">AVEN_194907_1</name>
</gene>
<dbReference type="InterPro" id="IPR026082">
    <property type="entry name" value="ABCA"/>
</dbReference>
<protein>
    <submittedName>
        <fullName evidence="2">ATP-binding cassette sub-family A member 17</fullName>
    </submittedName>
</protein>
<dbReference type="InterPro" id="IPR003439">
    <property type="entry name" value="ABC_transporter-like_ATP-bd"/>
</dbReference>
<keyword evidence="2" id="KW-0547">Nucleotide-binding</keyword>
<dbReference type="PANTHER" id="PTHR19229">
    <property type="entry name" value="ATP-BINDING CASSETTE TRANSPORTER SUBFAMILY A ABCA"/>
    <property type="match status" value="1"/>
</dbReference>
<accession>A0A4Y2B5U3</accession>
<comment type="caution">
    <text evidence="2">The sequence shown here is derived from an EMBL/GenBank/DDBJ whole genome shotgun (WGS) entry which is preliminary data.</text>
</comment>
<dbReference type="GO" id="GO:0016020">
    <property type="term" value="C:membrane"/>
    <property type="evidence" value="ECO:0007669"/>
    <property type="project" value="InterPro"/>
</dbReference>
<keyword evidence="2" id="KW-0067">ATP-binding</keyword>
<dbReference type="SUPFAM" id="SSF52540">
    <property type="entry name" value="P-loop containing nucleoside triphosphate hydrolases"/>
    <property type="match status" value="1"/>
</dbReference>
<dbReference type="EMBL" id="BGPR01000049">
    <property type="protein sequence ID" value="GBL86676.1"/>
    <property type="molecule type" value="Genomic_DNA"/>
</dbReference>
<dbReference type="Pfam" id="PF00005">
    <property type="entry name" value="ABC_tran"/>
    <property type="match status" value="1"/>
</dbReference>
<evidence type="ECO:0000313" key="2">
    <source>
        <dbReference type="EMBL" id="GBL86676.1"/>
    </source>
</evidence>
<proteinExistence type="predicted"/>
<dbReference type="InterPro" id="IPR027417">
    <property type="entry name" value="P-loop_NTPase"/>
</dbReference>
<dbReference type="GO" id="GO:0140359">
    <property type="term" value="F:ABC-type transporter activity"/>
    <property type="evidence" value="ECO:0007669"/>
    <property type="project" value="InterPro"/>
</dbReference>
<name>A0A4Y2B5U3_ARAVE</name>
<sequence length="321" mass="35717">MDLPCNGCTWRCLTIPPIFPIMLPATTIFSTPGEGSWLTTCKRLSHVGSALRRRISSTRFSEIGLTFRSQIGYCPEVDTLVDDLTGREMLMFFGQLRGLRGYDLQNKVNELVQSMGPTNCADELAQFYSGGNKRKLSVAIALVGSPPAILLDEPTARVGPESRRQIWRVLTRVRKRTGASILLATHSTEETEALCNRLAILVNGCFYRLGSVEQLKSKHGQGYALTIKISNENQNNAEAVYALKHHMENSLKNATLTDDYQGKLQYHVVNPSITIGHLFQFLSDAKAQFELEDYSIAAISQEQIFHACSRASTFSNGQICY</sequence>
<feature type="domain" description="ABC transporter" evidence="1">
    <location>
        <begin position="10"/>
        <end position="228"/>
    </location>
</feature>
<dbReference type="AlphaFoldDB" id="A0A4Y2B5U3"/>
<dbReference type="Pfam" id="PF23321">
    <property type="entry name" value="R1_ABCA1"/>
    <property type="match status" value="1"/>
</dbReference>
<dbReference type="GO" id="GO:0016887">
    <property type="term" value="F:ATP hydrolysis activity"/>
    <property type="evidence" value="ECO:0007669"/>
    <property type="project" value="InterPro"/>
</dbReference>
<keyword evidence="3" id="KW-1185">Reference proteome</keyword>
<dbReference type="Proteomes" id="UP000499080">
    <property type="component" value="Unassembled WGS sequence"/>
</dbReference>
<organism evidence="2 3">
    <name type="scientific">Araneus ventricosus</name>
    <name type="common">Orbweaver spider</name>
    <name type="synonym">Epeira ventricosa</name>
    <dbReference type="NCBI Taxonomy" id="182803"/>
    <lineage>
        <taxon>Eukaryota</taxon>
        <taxon>Metazoa</taxon>
        <taxon>Ecdysozoa</taxon>
        <taxon>Arthropoda</taxon>
        <taxon>Chelicerata</taxon>
        <taxon>Arachnida</taxon>
        <taxon>Araneae</taxon>
        <taxon>Araneomorphae</taxon>
        <taxon>Entelegynae</taxon>
        <taxon>Araneoidea</taxon>
        <taxon>Araneidae</taxon>
        <taxon>Araneus</taxon>
    </lineage>
</organism>
<evidence type="ECO:0000259" key="1">
    <source>
        <dbReference type="PROSITE" id="PS50893"/>
    </source>
</evidence>
<dbReference type="InterPro" id="IPR017871">
    <property type="entry name" value="ABC_transporter-like_CS"/>
</dbReference>
<dbReference type="InterPro" id="IPR056264">
    <property type="entry name" value="R2_ABCA1-4-like"/>
</dbReference>
<dbReference type="GO" id="GO:0005319">
    <property type="term" value="F:lipid transporter activity"/>
    <property type="evidence" value="ECO:0007669"/>
    <property type="project" value="TreeGrafter"/>
</dbReference>
<dbReference type="Gene3D" id="3.40.50.300">
    <property type="entry name" value="P-loop containing nucleotide triphosphate hydrolases"/>
    <property type="match status" value="1"/>
</dbReference>
<reference evidence="2 3" key="1">
    <citation type="journal article" date="2019" name="Sci. Rep.">
        <title>Orb-weaving spider Araneus ventricosus genome elucidates the spidroin gene catalogue.</title>
        <authorList>
            <person name="Kono N."/>
            <person name="Nakamura H."/>
            <person name="Ohtoshi R."/>
            <person name="Moran D.A.P."/>
            <person name="Shinohara A."/>
            <person name="Yoshida Y."/>
            <person name="Fujiwara M."/>
            <person name="Mori M."/>
            <person name="Tomita M."/>
            <person name="Arakawa K."/>
        </authorList>
    </citation>
    <scope>NUCLEOTIDE SEQUENCE [LARGE SCALE GENOMIC DNA]</scope>
</reference>